<dbReference type="Pfam" id="PF17482">
    <property type="entry name" value="Phage_sheath_1C"/>
    <property type="match status" value="1"/>
</dbReference>
<dbReference type="RefSeq" id="WP_064039534.1">
    <property type="nucleotide sequence ID" value="NZ_LUUJ01000049.1"/>
</dbReference>
<dbReference type="Proteomes" id="UP000077857">
    <property type="component" value="Unassembled WGS sequence"/>
</dbReference>
<evidence type="ECO:0000259" key="3">
    <source>
        <dbReference type="Pfam" id="PF17482"/>
    </source>
</evidence>
<protein>
    <submittedName>
        <fullName evidence="4">Phage tail protein</fullName>
    </submittedName>
</protein>
<dbReference type="OrthoDB" id="9767864at2"/>
<feature type="domain" description="Tail sheath protein subtilisin-like" evidence="2">
    <location>
        <begin position="112"/>
        <end position="278"/>
    </location>
</feature>
<organism evidence="4 5">
    <name type="scientific">Methylomonas koyamae</name>
    <dbReference type="NCBI Taxonomy" id="702114"/>
    <lineage>
        <taxon>Bacteria</taxon>
        <taxon>Pseudomonadati</taxon>
        <taxon>Pseudomonadota</taxon>
        <taxon>Gammaproteobacteria</taxon>
        <taxon>Methylococcales</taxon>
        <taxon>Methylococcaceae</taxon>
        <taxon>Methylomonas</taxon>
    </lineage>
</organism>
<name>A0A177NQ44_9GAMM</name>
<proteinExistence type="inferred from homology"/>
<reference evidence="4 5" key="1">
    <citation type="submission" date="2016-03" db="EMBL/GenBank/DDBJ databases">
        <authorList>
            <person name="Ploux O."/>
        </authorList>
    </citation>
    <scope>NUCLEOTIDE SEQUENCE [LARGE SCALE GENOMIC DNA]</scope>
    <source>
        <strain evidence="4 5">R-45378</strain>
    </source>
</reference>
<gene>
    <name evidence="4" type="ORF">A1507_07195</name>
</gene>
<accession>A0A177NQ44</accession>
<dbReference type="InterPro" id="IPR020287">
    <property type="entry name" value="Tail_sheath_C"/>
</dbReference>
<sequence length="399" mass="43133">MATYLTPGVYIEELSTGSNSIEMVGSEVAAFLGVAPAANKHLNEAFACNNWQQFVREFTAEDSESTDLARSVYAFFCNGGSRCYVVNVGKGGSVVGDARKRTGLYCLEPIDEIAIVAAPGYTDKTTQEALKTFCETRQDVVAILDAARDAEKNIDALKQVGSEEASDAGAKPADAPAVKGLLPSGSDRGFTALYFPWVVAADPLNPAQKVATPPSGFMAGIYAKTDVHKAPANQVLNGALGLTYMLTHQEQGELNRLGVNCIRSFPTSGIRVWGARTLSSRSEWRYVNVRRLFNSIEESLAKGTLWTVFEPNERILWNSVVRNVSAFLTRLWRSGALKGATPEQAFFVKCDAETNPQEVIDAGQLIIEIGIAPVKPAEFIIFRIGQWAGATPVEPQNAA</sequence>
<evidence type="ECO:0000256" key="1">
    <source>
        <dbReference type="ARBA" id="ARBA00008005"/>
    </source>
</evidence>
<dbReference type="AlphaFoldDB" id="A0A177NQ44"/>
<dbReference type="PANTHER" id="PTHR35861">
    <property type="match status" value="1"/>
</dbReference>
<evidence type="ECO:0000313" key="4">
    <source>
        <dbReference type="EMBL" id="OAI19339.1"/>
    </source>
</evidence>
<dbReference type="Pfam" id="PF04984">
    <property type="entry name" value="Phage_sheath_1"/>
    <property type="match status" value="1"/>
</dbReference>
<feature type="domain" description="Tail sheath protein C-terminal" evidence="3">
    <location>
        <begin position="281"/>
        <end position="384"/>
    </location>
</feature>
<dbReference type="EMBL" id="LUUJ01000049">
    <property type="protein sequence ID" value="OAI19339.1"/>
    <property type="molecule type" value="Genomic_DNA"/>
</dbReference>
<dbReference type="Gene3D" id="3.40.50.11780">
    <property type="match status" value="1"/>
</dbReference>
<dbReference type="InterPro" id="IPR035089">
    <property type="entry name" value="Phage_sheath_subtilisin"/>
</dbReference>
<dbReference type="PANTHER" id="PTHR35861:SF1">
    <property type="entry name" value="PHAGE TAIL SHEATH PROTEIN"/>
    <property type="match status" value="1"/>
</dbReference>
<evidence type="ECO:0000313" key="5">
    <source>
        <dbReference type="Proteomes" id="UP000077857"/>
    </source>
</evidence>
<evidence type="ECO:0000259" key="2">
    <source>
        <dbReference type="Pfam" id="PF04984"/>
    </source>
</evidence>
<comment type="caution">
    <text evidence="4">The sequence shown here is derived from an EMBL/GenBank/DDBJ whole genome shotgun (WGS) entry which is preliminary data.</text>
</comment>
<dbReference type="InterPro" id="IPR052042">
    <property type="entry name" value="Tail_sheath_structural"/>
</dbReference>
<comment type="similarity">
    <text evidence="1">Belongs to the myoviridae tail sheath protein family.</text>
</comment>